<feature type="transmembrane region" description="Helical" evidence="5">
    <location>
        <begin position="221"/>
        <end position="246"/>
    </location>
</feature>
<gene>
    <name evidence="7" type="ORF">UFOPK3139_00939</name>
</gene>
<feature type="transmembrane region" description="Helical" evidence="5">
    <location>
        <begin position="145"/>
        <end position="166"/>
    </location>
</feature>
<feature type="transmembrane region" description="Helical" evidence="5">
    <location>
        <begin position="121"/>
        <end position="139"/>
    </location>
</feature>
<feature type="transmembrane region" description="Helical" evidence="5">
    <location>
        <begin position="51"/>
        <end position="71"/>
    </location>
</feature>
<protein>
    <submittedName>
        <fullName evidence="7">Unannotated protein</fullName>
    </submittedName>
</protein>
<feature type="transmembrane region" description="Helical" evidence="5">
    <location>
        <begin position="422"/>
        <end position="446"/>
    </location>
</feature>
<dbReference type="AlphaFoldDB" id="A0A6J6ZWV7"/>
<evidence type="ECO:0000256" key="4">
    <source>
        <dbReference type="ARBA" id="ARBA00023136"/>
    </source>
</evidence>
<dbReference type="GO" id="GO:0008137">
    <property type="term" value="F:NADH dehydrogenase (ubiquinone) activity"/>
    <property type="evidence" value="ECO:0007669"/>
    <property type="project" value="InterPro"/>
</dbReference>
<evidence type="ECO:0000256" key="5">
    <source>
        <dbReference type="SAM" id="Phobius"/>
    </source>
</evidence>
<feature type="transmembrane region" description="Helical" evidence="5">
    <location>
        <begin position="91"/>
        <end position="114"/>
    </location>
</feature>
<evidence type="ECO:0000259" key="6">
    <source>
        <dbReference type="Pfam" id="PF00361"/>
    </source>
</evidence>
<dbReference type="GO" id="GO:0016020">
    <property type="term" value="C:membrane"/>
    <property type="evidence" value="ECO:0007669"/>
    <property type="project" value="UniProtKB-SubCell"/>
</dbReference>
<evidence type="ECO:0000313" key="7">
    <source>
        <dbReference type="EMBL" id="CAB4824750.1"/>
    </source>
</evidence>
<dbReference type="Pfam" id="PF00361">
    <property type="entry name" value="Proton_antipo_M"/>
    <property type="match status" value="1"/>
</dbReference>
<dbReference type="EMBL" id="CAFABA010000028">
    <property type="protein sequence ID" value="CAB4824750.1"/>
    <property type="molecule type" value="Genomic_DNA"/>
</dbReference>
<feature type="transmembrane region" description="Helical" evidence="5">
    <location>
        <begin position="291"/>
        <end position="310"/>
    </location>
</feature>
<dbReference type="InterPro" id="IPR010096">
    <property type="entry name" value="NADH-Q_OxRdtase_suN/2"/>
</dbReference>
<dbReference type="NCBIfam" id="TIGR01770">
    <property type="entry name" value="NDH_I_N"/>
    <property type="match status" value="1"/>
</dbReference>
<feature type="transmembrane region" description="Helical" evidence="5">
    <location>
        <begin position="178"/>
        <end position="201"/>
    </location>
</feature>
<name>A0A6J6ZWV7_9ZZZZ</name>
<feature type="transmembrane region" description="Helical" evidence="5">
    <location>
        <begin position="343"/>
        <end position="366"/>
    </location>
</feature>
<feature type="transmembrane region" description="Helical" evidence="5">
    <location>
        <begin position="387"/>
        <end position="410"/>
    </location>
</feature>
<organism evidence="7">
    <name type="scientific">freshwater metagenome</name>
    <dbReference type="NCBI Taxonomy" id="449393"/>
    <lineage>
        <taxon>unclassified sequences</taxon>
        <taxon>metagenomes</taxon>
        <taxon>ecological metagenomes</taxon>
    </lineage>
</organism>
<reference evidence="7" key="1">
    <citation type="submission" date="2020-05" db="EMBL/GenBank/DDBJ databases">
        <authorList>
            <person name="Chiriac C."/>
            <person name="Salcher M."/>
            <person name="Ghai R."/>
            <person name="Kavagutti S V."/>
        </authorList>
    </citation>
    <scope>NUCLEOTIDE SEQUENCE</scope>
</reference>
<dbReference type="InterPro" id="IPR001750">
    <property type="entry name" value="ND/Mrp_TM"/>
</dbReference>
<feature type="transmembrane region" description="Helical" evidence="5">
    <location>
        <begin position="20"/>
        <end position="39"/>
    </location>
</feature>
<dbReference type="HAMAP" id="MF_00445">
    <property type="entry name" value="NDH1_NuoN_1"/>
    <property type="match status" value="1"/>
</dbReference>
<dbReference type="PANTHER" id="PTHR22773">
    <property type="entry name" value="NADH DEHYDROGENASE"/>
    <property type="match status" value="1"/>
</dbReference>
<proteinExistence type="inferred from homology"/>
<dbReference type="GO" id="GO:0042773">
    <property type="term" value="P:ATP synthesis coupled electron transport"/>
    <property type="evidence" value="ECO:0007669"/>
    <property type="project" value="InterPro"/>
</dbReference>
<comment type="subcellular location">
    <subcellularLocation>
        <location evidence="1">Membrane</location>
        <topology evidence="1">Multi-pass membrane protein</topology>
    </subcellularLocation>
</comment>
<feature type="transmembrane region" description="Helical" evidence="5">
    <location>
        <begin position="258"/>
        <end position="279"/>
    </location>
</feature>
<keyword evidence="2 5" id="KW-0812">Transmembrane</keyword>
<feature type="domain" description="NADH:quinone oxidoreductase/Mrp antiporter transmembrane" evidence="6">
    <location>
        <begin position="141"/>
        <end position="437"/>
    </location>
</feature>
<evidence type="ECO:0000256" key="1">
    <source>
        <dbReference type="ARBA" id="ARBA00004141"/>
    </source>
</evidence>
<evidence type="ECO:0000256" key="3">
    <source>
        <dbReference type="ARBA" id="ARBA00022989"/>
    </source>
</evidence>
<accession>A0A6J6ZWV7</accession>
<sequence>MGALLLAESSVLAPAPSVAWWGLVPLIVLVAGAVVLLTITSLAKNLPSWFAAAYTVGIGIATFCAVIPPWTRVHHHGAISTLSGMYGVDGFSLFITAVLACSVVLAALLGVGYLEREGIRGIEFYVLLLLSAAGGVVMAGANDLIILFLGLEALSLAVYVLAAMNLRRTQSQEAGIKYFVLGAFSSAFFLYGIALVYGATGSTNLAVIKTFLATRVVADETMLFIGFALLLVGLAFKVAAAPFHSWTPDVYQGSPSPVVAYMASGVKAAGFAGMIRVFVVGFGQYADTWQPAIYALAVLTLLVGSILAVRQTDVKRMLAYSSISHAGFLLVAVEAATPKGVSAAVFYLAAYTFMVAGSFGVVTVVGNGHRGRHDLSSYKSLAKERPALAFAFTIFLFAQAGVPFTTGFFAKFSVISASVDASSYWLAIVAMVSSVIGAFLYLRIVLTMYLDDHHDTGSVAVAAKRPVPFGAMVVIGVCVLVTLGFGIVPGIIENLARDAVPVLVSAATSAVG</sequence>
<evidence type="ECO:0000256" key="2">
    <source>
        <dbReference type="ARBA" id="ARBA00022692"/>
    </source>
</evidence>
<keyword evidence="4 5" id="KW-0472">Membrane</keyword>
<feature type="transmembrane region" description="Helical" evidence="5">
    <location>
        <begin position="467"/>
        <end position="492"/>
    </location>
</feature>
<keyword evidence="3 5" id="KW-1133">Transmembrane helix</keyword>
<feature type="transmembrane region" description="Helical" evidence="5">
    <location>
        <begin position="317"/>
        <end position="337"/>
    </location>
</feature>